<keyword evidence="2" id="KW-1185">Reference proteome</keyword>
<dbReference type="Proteomes" id="UP000053699">
    <property type="component" value="Unassembled WGS sequence"/>
</dbReference>
<dbReference type="EMBL" id="JRPY01000001">
    <property type="protein sequence ID" value="KJX75926.1"/>
    <property type="molecule type" value="Genomic_DNA"/>
</dbReference>
<proteinExistence type="predicted"/>
<evidence type="ECO:0000313" key="2">
    <source>
        <dbReference type="Proteomes" id="UP000053699"/>
    </source>
</evidence>
<comment type="caution">
    <text evidence="1">The sequence shown here is derived from an EMBL/GenBank/DDBJ whole genome shotgun (WGS) entry which is preliminary data.</text>
</comment>
<evidence type="ECO:0000313" key="1">
    <source>
        <dbReference type="EMBL" id="KJX75926.1"/>
    </source>
</evidence>
<gene>
    <name evidence="1" type="ORF">MLPM_0009</name>
</gene>
<dbReference type="PATRIC" id="fig|480418.6.peg.95"/>
<accession>A0A0F4ESI8</accession>
<organism evidence="1 2">
    <name type="scientific">Mycobacterium lepromatosis</name>
    <dbReference type="NCBI Taxonomy" id="480418"/>
    <lineage>
        <taxon>Bacteria</taxon>
        <taxon>Bacillati</taxon>
        <taxon>Actinomycetota</taxon>
        <taxon>Actinomycetes</taxon>
        <taxon>Mycobacteriales</taxon>
        <taxon>Mycobacteriaceae</taxon>
        <taxon>Mycobacterium</taxon>
    </lineage>
</organism>
<protein>
    <submittedName>
        <fullName evidence="1">Uncharacterized protein</fullName>
    </submittedName>
</protein>
<sequence length="38" mass="4350">MRLYELTDTVDPVGYQAMLVTLVMITRRAITMMKYGPA</sequence>
<name>A0A0F4ESI8_9MYCO</name>
<reference evidence="1 2" key="1">
    <citation type="journal article" date="2015" name="Proc. Natl. Acad. Sci. U.S.A.">
        <title>Insight into the evolution and origin of leprosy bacilli from the genome sequence of Mycobacterium lepromatosis.</title>
        <authorList>
            <person name="Singh P."/>
            <person name="Benjak A."/>
            <person name="Schuenemann V.J."/>
            <person name="Herbig A."/>
            <person name="Avanzi C."/>
            <person name="Busso P."/>
            <person name="Nieselt K."/>
            <person name="Krause J."/>
            <person name="Vera-Cabrera L."/>
            <person name="Cole S.T."/>
        </authorList>
    </citation>
    <scope>NUCLEOTIDE SEQUENCE [LARGE SCALE GENOMIC DNA]</scope>
    <source>
        <strain evidence="1 2">Mx1-22A</strain>
    </source>
</reference>
<dbReference type="AlphaFoldDB" id="A0A0F4ESI8"/>